<dbReference type="PANTHER" id="PTHR42110:SF1">
    <property type="entry name" value="L-ASPARAGINASE, PUTATIVE (AFU_ORTHOLOGUE AFUA_3G11890)-RELATED"/>
    <property type="match status" value="1"/>
</dbReference>
<reference evidence="2" key="1">
    <citation type="journal article" date="2019" name="Int. J. Syst. Evol. Microbiol.">
        <title>The Global Catalogue of Microorganisms (GCM) 10K type strain sequencing project: providing services to taxonomists for standard genome sequencing and annotation.</title>
        <authorList>
            <consortium name="The Broad Institute Genomics Platform"/>
            <consortium name="The Broad Institute Genome Sequencing Center for Infectious Disease"/>
            <person name="Wu L."/>
            <person name="Ma J."/>
        </authorList>
    </citation>
    <scope>NUCLEOTIDE SEQUENCE [LARGE SCALE GENOMIC DNA]</scope>
    <source>
        <strain evidence="2">JCM 19125</strain>
    </source>
</reference>
<name>A0ABP9FL67_9ACTN</name>
<accession>A0ABP9FL67</accession>
<evidence type="ECO:0000313" key="2">
    <source>
        <dbReference type="Proteomes" id="UP001501521"/>
    </source>
</evidence>
<dbReference type="RefSeq" id="WP_345582183.1">
    <property type="nucleotide sequence ID" value="NZ_BAABLV010000031.1"/>
</dbReference>
<protein>
    <submittedName>
        <fullName evidence="1">Asparaginase</fullName>
    </submittedName>
</protein>
<dbReference type="InterPro" id="IPR010349">
    <property type="entry name" value="Asparaginase_II"/>
</dbReference>
<dbReference type="Proteomes" id="UP001501521">
    <property type="component" value="Unassembled WGS sequence"/>
</dbReference>
<gene>
    <name evidence="1" type="ORF">GCM10025789_18760</name>
</gene>
<organism evidence="1 2">
    <name type="scientific">Tessaracoccus lubricantis</name>
    <dbReference type="NCBI Taxonomy" id="545543"/>
    <lineage>
        <taxon>Bacteria</taxon>
        <taxon>Bacillati</taxon>
        <taxon>Actinomycetota</taxon>
        <taxon>Actinomycetes</taxon>
        <taxon>Propionibacteriales</taxon>
        <taxon>Propionibacteriaceae</taxon>
        <taxon>Tessaracoccus</taxon>
    </lineage>
</organism>
<dbReference type="EMBL" id="BAABLV010000031">
    <property type="protein sequence ID" value="GAA4900566.1"/>
    <property type="molecule type" value="Genomic_DNA"/>
</dbReference>
<dbReference type="PANTHER" id="PTHR42110">
    <property type="entry name" value="L-ASPARAGINASE, PUTATIVE (AFU_ORTHOLOGUE AFUA_3G11890)-RELATED"/>
    <property type="match status" value="1"/>
</dbReference>
<dbReference type="Pfam" id="PF06089">
    <property type="entry name" value="Asparaginase_II"/>
    <property type="match status" value="1"/>
</dbReference>
<comment type="caution">
    <text evidence="1">The sequence shown here is derived from an EMBL/GenBank/DDBJ whole genome shotgun (WGS) entry which is preliminary data.</text>
</comment>
<keyword evidence="2" id="KW-1185">Reference proteome</keyword>
<evidence type="ECO:0000313" key="1">
    <source>
        <dbReference type="EMBL" id="GAA4900566.1"/>
    </source>
</evidence>
<proteinExistence type="predicted"/>
<sequence>MVSSLDPALAEVWRGPYLEAVHHGAVAVTGPGGVRLLLGDAASPFLARSALKPMQAVAMLRHGLDLDGAELALAAASHDGEPIHVDGATRILAGAGLSPADLQTTPAFPSRVPLDAWLAAGRGEESIAHNCSGKHSAMLRTCVRAGWRTDAYRDPSHPLQLAIREELAAQTGEDVGDPVVDGCGAPAFPTSLVGLARAFGRIAGATDGPEKLLADAFRAHPEYASGTRRDEAVFHREVPGLVCKAGAEGTLALGLADGTGIGIKVSDGRHRATVPVAVAILAALGHSTATLSELDPEPVLGHGERVGQLVPAAPLVEALRLLG</sequence>